<accession>A0A3B0RLK7</accession>
<dbReference type="CDD" id="cd07984">
    <property type="entry name" value="LPLAT_LABLAT-like"/>
    <property type="match status" value="1"/>
</dbReference>
<evidence type="ECO:0000256" key="3">
    <source>
        <dbReference type="ARBA" id="ARBA00022519"/>
    </source>
</evidence>
<dbReference type="PANTHER" id="PTHR30606">
    <property type="entry name" value="LIPID A BIOSYNTHESIS LAUROYL ACYLTRANSFERASE"/>
    <property type="match status" value="1"/>
</dbReference>
<evidence type="ECO:0000313" key="7">
    <source>
        <dbReference type="EMBL" id="VAV92351.1"/>
    </source>
</evidence>
<dbReference type="GO" id="GO:0016746">
    <property type="term" value="F:acyltransferase activity"/>
    <property type="evidence" value="ECO:0007669"/>
    <property type="project" value="UniProtKB-KW"/>
</dbReference>
<evidence type="ECO:0000256" key="2">
    <source>
        <dbReference type="ARBA" id="ARBA00022475"/>
    </source>
</evidence>
<dbReference type="EMBL" id="UOEI01000080">
    <property type="protein sequence ID" value="VAV92351.1"/>
    <property type="molecule type" value="Genomic_DNA"/>
</dbReference>
<keyword evidence="2" id="KW-1003">Cell membrane</keyword>
<sequence>MKTWLTYIPFRIAAAIFGILPEYAVRRLGEIGGTLAYRRGSDRNELLTRHMRRVLGAEATPQEVAEAVEGMYRSYGRYWTETFWFRPRRKQAISRRVERVNFDPIFEAKRQGRAIVFAVPHMGNWEIAGIIAKEIGVPIIAIAEDLPNRLITQWFVDVRAKFDVGIILTTDPQRRSKLVRNLKDRGAIALLADRDVTGRGLEAEFFGERTTIPAGPVALADMTNAALIPV</sequence>
<feature type="non-terminal residue" evidence="7">
    <location>
        <position position="230"/>
    </location>
</feature>
<proteinExistence type="predicted"/>
<gene>
    <name evidence="7" type="ORF">MNBD_ACTINO01-1958</name>
</gene>
<evidence type="ECO:0000256" key="5">
    <source>
        <dbReference type="ARBA" id="ARBA00023136"/>
    </source>
</evidence>
<name>A0A3B0RLK7_9ZZZZ</name>
<evidence type="ECO:0008006" key="8">
    <source>
        <dbReference type="Google" id="ProtNLM"/>
    </source>
</evidence>
<organism evidence="7">
    <name type="scientific">hydrothermal vent metagenome</name>
    <dbReference type="NCBI Taxonomy" id="652676"/>
    <lineage>
        <taxon>unclassified sequences</taxon>
        <taxon>metagenomes</taxon>
        <taxon>ecological metagenomes</taxon>
    </lineage>
</organism>
<evidence type="ECO:0000256" key="1">
    <source>
        <dbReference type="ARBA" id="ARBA00004533"/>
    </source>
</evidence>
<dbReference type="AlphaFoldDB" id="A0A3B0RLK7"/>
<keyword evidence="6" id="KW-0012">Acyltransferase</keyword>
<evidence type="ECO:0000256" key="4">
    <source>
        <dbReference type="ARBA" id="ARBA00022679"/>
    </source>
</evidence>
<dbReference type="Pfam" id="PF03279">
    <property type="entry name" value="Lip_A_acyltrans"/>
    <property type="match status" value="1"/>
</dbReference>
<keyword evidence="3" id="KW-0997">Cell inner membrane</keyword>
<dbReference type="GO" id="GO:0005886">
    <property type="term" value="C:plasma membrane"/>
    <property type="evidence" value="ECO:0007669"/>
    <property type="project" value="UniProtKB-SubCell"/>
</dbReference>
<dbReference type="GO" id="GO:1901137">
    <property type="term" value="P:carbohydrate derivative biosynthetic process"/>
    <property type="evidence" value="ECO:0007669"/>
    <property type="project" value="UniProtKB-ARBA"/>
</dbReference>
<keyword evidence="5" id="KW-0472">Membrane</keyword>
<comment type="subcellular location">
    <subcellularLocation>
        <location evidence="1">Cell inner membrane</location>
    </subcellularLocation>
</comment>
<protein>
    <recommendedName>
        <fullName evidence="8">Lipid A biosynthesis lauroyl acyltransferase</fullName>
    </recommendedName>
</protein>
<dbReference type="PANTHER" id="PTHR30606:SF10">
    <property type="entry name" value="PHOSPHATIDYLINOSITOL MANNOSIDE ACYLTRANSFERASE"/>
    <property type="match status" value="1"/>
</dbReference>
<keyword evidence="4" id="KW-0808">Transferase</keyword>
<evidence type="ECO:0000256" key="6">
    <source>
        <dbReference type="ARBA" id="ARBA00023315"/>
    </source>
</evidence>
<reference evidence="7" key="1">
    <citation type="submission" date="2018-06" db="EMBL/GenBank/DDBJ databases">
        <authorList>
            <person name="Zhirakovskaya E."/>
        </authorList>
    </citation>
    <scope>NUCLEOTIDE SEQUENCE</scope>
</reference>
<dbReference type="GO" id="GO:0008610">
    <property type="term" value="P:lipid biosynthetic process"/>
    <property type="evidence" value="ECO:0007669"/>
    <property type="project" value="UniProtKB-ARBA"/>
</dbReference>
<dbReference type="InterPro" id="IPR004960">
    <property type="entry name" value="LipA_acyltrans"/>
</dbReference>